<evidence type="ECO:0000313" key="2">
    <source>
        <dbReference type="EMBL" id="RSK39873.1"/>
    </source>
</evidence>
<sequence length="349" mass="39385">MKFISKTVFCLGLAVMTFSCATTNRLTLSVTEPAPVYIDKDISQIGILNRSLATDENQILDKIDKILSIEDKNLDEDGANYTIEAIKNQLSRNNRFKSINIIESNKVENPGLGIFPSAIPWNVIEEICLENNIDAIISLSFYDTDATINYTTNTVQKVNAFGIKVPVIEHQATINTLIKIGFRVYDNQSKQILDEIIVNQTSTSTGKGVNPTKAIEALKGRREAVLQSSTLLGQDYALRTLPYKIRVSRDYYVKGTNNFEIGKRRAQTGDWDGAAQLWEKELNNPKPKIAGRACYNMAIINEINGNLERALQWASKAYTDYNDKIALRYVNILKQRMRKNVILNQQHQD</sequence>
<dbReference type="Proteomes" id="UP000270620">
    <property type="component" value="Unassembled WGS sequence"/>
</dbReference>
<name>A0A3R9UTN5_9FLAO</name>
<keyword evidence="3" id="KW-1185">Reference proteome</keyword>
<evidence type="ECO:0008006" key="4">
    <source>
        <dbReference type="Google" id="ProtNLM"/>
    </source>
</evidence>
<feature type="signal peptide" evidence="1">
    <location>
        <begin position="1"/>
        <end position="21"/>
    </location>
</feature>
<reference evidence="2 3" key="1">
    <citation type="submission" date="2018-12" db="EMBL/GenBank/DDBJ databases">
        <title>Mangrovimonas spongiae sp. nov., a novel member of the genus Mangrovimonas isolated from marine sponge.</title>
        <authorList>
            <person name="Zhuang L."/>
            <person name="Luo L."/>
        </authorList>
    </citation>
    <scope>NUCLEOTIDE SEQUENCE [LARGE SCALE GENOMIC DNA]</scope>
    <source>
        <strain evidence="2 3">HN-E26</strain>
    </source>
</reference>
<proteinExistence type="predicted"/>
<dbReference type="EMBL" id="RWBG01000003">
    <property type="protein sequence ID" value="RSK39873.1"/>
    <property type="molecule type" value="Genomic_DNA"/>
</dbReference>
<gene>
    <name evidence="2" type="ORF">EJA19_08300</name>
</gene>
<dbReference type="AlphaFoldDB" id="A0A3R9UTN5"/>
<protein>
    <recommendedName>
        <fullName evidence="4">Tetratricopeptide repeat protein</fullName>
    </recommendedName>
</protein>
<dbReference type="PROSITE" id="PS51257">
    <property type="entry name" value="PROKAR_LIPOPROTEIN"/>
    <property type="match status" value="1"/>
</dbReference>
<dbReference type="InterPro" id="IPR045921">
    <property type="entry name" value="DUF6340"/>
</dbReference>
<keyword evidence="1" id="KW-0732">Signal</keyword>
<dbReference type="RefSeq" id="WP_125467897.1">
    <property type="nucleotide sequence ID" value="NZ_RWBG01000003.1"/>
</dbReference>
<evidence type="ECO:0000313" key="3">
    <source>
        <dbReference type="Proteomes" id="UP000270620"/>
    </source>
</evidence>
<comment type="caution">
    <text evidence="2">The sequence shown here is derived from an EMBL/GenBank/DDBJ whole genome shotgun (WGS) entry which is preliminary data.</text>
</comment>
<evidence type="ECO:0000256" key="1">
    <source>
        <dbReference type="SAM" id="SignalP"/>
    </source>
</evidence>
<organism evidence="2 3">
    <name type="scientific">Mangrovimonas spongiae</name>
    <dbReference type="NCBI Taxonomy" id="2494697"/>
    <lineage>
        <taxon>Bacteria</taxon>
        <taxon>Pseudomonadati</taxon>
        <taxon>Bacteroidota</taxon>
        <taxon>Flavobacteriia</taxon>
        <taxon>Flavobacteriales</taxon>
        <taxon>Flavobacteriaceae</taxon>
        <taxon>Mangrovimonas</taxon>
    </lineage>
</organism>
<dbReference type="Pfam" id="PF19867">
    <property type="entry name" value="DUF6340"/>
    <property type="match status" value="1"/>
</dbReference>
<accession>A0A3R9UTN5</accession>
<dbReference type="OrthoDB" id="632318at2"/>
<feature type="chain" id="PRO_5018667772" description="Tetratricopeptide repeat protein" evidence="1">
    <location>
        <begin position="22"/>
        <end position="349"/>
    </location>
</feature>